<dbReference type="Proteomes" id="UP001066276">
    <property type="component" value="Chromosome 8"/>
</dbReference>
<evidence type="ECO:0000313" key="2">
    <source>
        <dbReference type="EMBL" id="KAJ1116647.1"/>
    </source>
</evidence>
<reference evidence="2" key="1">
    <citation type="journal article" date="2022" name="bioRxiv">
        <title>Sequencing and chromosome-scale assembly of the giantPleurodeles waltlgenome.</title>
        <authorList>
            <person name="Brown T."/>
            <person name="Elewa A."/>
            <person name="Iarovenko S."/>
            <person name="Subramanian E."/>
            <person name="Araus A.J."/>
            <person name="Petzold A."/>
            <person name="Susuki M."/>
            <person name="Suzuki K.-i.T."/>
            <person name="Hayashi T."/>
            <person name="Toyoda A."/>
            <person name="Oliveira C."/>
            <person name="Osipova E."/>
            <person name="Leigh N.D."/>
            <person name="Simon A."/>
            <person name="Yun M.H."/>
        </authorList>
    </citation>
    <scope>NUCLEOTIDE SEQUENCE</scope>
    <source>
        <strain evidence="2">20211129_DDA</strain>
        <tissue evidence="2">Liver</tissue>
    </source>
</reference>
<dbReference type="AlphaFoldDB" id="A0AAV7NNI4"/>
<protein>
    <submittedName>
        <fullName evidence="2">Uncharacterized protein</fullName>
    </submittedName>
</protein>
<name>A0AAV7NNI4_PLEWA</name>
<evidence type="ECO:0000313" key="3">
    <source>
        <dbReference type="Proteomes" id="UP001066276"/>
    </source>
</evidence>
<organism evidence="2 3">
    <name type="scientific">Pleurodeles waltl</name>
    <name type="common">Iberian ribbed newt</name>
    <dbReference type="NCBI Taxonomy" id="8319"/>
    <lineage>
        <taxon>Eukaryota</taxon>
        <taxon>Metazoa</taxon>
        <taxon>Chordata</taxon>
        <taxon>Craniata</taxon>
        <taxon>Vertebrata</taxon>
        <taxon>Euteleostomi</taxon>
        <taxon>Amphibia</taxon>
        <taxon>Batrachia</taxon>
        <taxon>Caudata</taxon>
        <taxon>Salamandroidea</taxon>
        <taxon>Salamandridae</taxon>
        <taxon>Pleurodelinae</taxon>
        <taxon>Pleurodeles</taxon>
    </lineage>
</organism>
<feature type="region of interest" description="Disordered" evidence="1">
    <location>
        <begin position="79"/>
        <end position="106"/>
    </location>
</feature>
<proteinExistence type="predicted"/>
<evidence type="ECO:0000256" key="1">
    <source>
        <dbReference type="SAM" id="MobiDB-lite"/>
    </source>
</evidence>
<dbReference type="EMBL" id="JANPWB010000012">
    <property type="protein sequence ID" value="KAJ1116647.1"/>
    <property type="molecule type" value="Genomic_DNA"/>
</dbReference>
<comment type="caution">
    <text evidence="2">The sequence shown here is derived from an EMBL/GenBank/DDBJ whole genome shotgun (WGS) entry which is preliminary data.</text>
</comment>
<accession>A0AAV7NNI4</accession>
<keyword evidence="3" id="KW-1185">Reference proteome</keyword>
<sequence length="172" mass="18238">MSSGFTHRDSEHYALNTILNVQKIINKNNYISTMIRNDPKIQNSPLPQASALHGGGRRKAGGTPTAGLLLGWTDADVAANSGGGRGTKARKQGRTGGPHSTPAKAPVERHCTRTFVGSRPALLSVTATVNHPAQLTSNVYSVGSISVMIEVNLLWVDLHSCRSGDVQAFSPL</sequence>
<gene>
    <name evidence="2" type="ORF">NDU88_004853</name>
</gene>
<feature type="region of interest" description="Disordered" evidence="1">
    <location>
        <begin position="41"/>
        <end position="63"/>
    </location>
</feature>